<evidence type="ECO:0000313" key="1">
    <source>
        <dbReference type="EMBL" id="CAF4372828.1"/>
    </source>
</evidence>
<gene>
    <name evidence="1" type="ORF">JBS370_LOCUS42590</name>
</gene>
<proteinExistence type="predicted"/>
<feature type="non-terminal residue" evidence="1">
    <location>
        <position position="40"/>
    </location>
</feature>
<protein>
    <submittedName>
        <fullName evidence="1">Uncharacterized protein</fullName>
    </submittedName>
</protein>
<name>A0A820MFD7_9BILA</name>
<reference evidence="1" key="1">
    <citation type="submission" date="2021-02" db="EMBL/GenBank/DDBJ databases">
        <authorList>
            <person name="Nowell W R."/>
        </authorList>
    </citation>
    <scope>NUCLEOTIDE SEQUENCE</scope>
</reference>
<comment type="caution">
    <text evidence="1">The sequence shown here is derived from an EMBL/GenBank/DDBJ whole genome shotgun (WGS) entry which is preliminary data.</text>
</comment>
<dbReference type="Proteomes" id="UP000663836">
    <property type="component" value="Unassembled WGS sequence"/>
</dbReference>
<dbReference type="AlphaFoldDB" id="A0A820MFD7"/>
<feature type="non-terminal residue" evidence="1">
    <location>
        <position position="1"/>
    </location>
</feature>
<accession>A0A820MFD7</accession>
<sequence>MDFIQNLIKKRFPHNMITHHINDLTNEPSDQNNITNDICI</sequence>
<organism evidence="1 2">
    <name type="scientific">Rotaria sordida</name>
    <dbReference type="NCBI Taxonomy" id="392033"/>
    <lineage>
        <taxon>Eukaryota</taxon>
        <taxon>Metazoa</taxon>
        <taxon>Spiralia</taxon>
        <taxon>Gnathifera</taxon>
        <taxon>Rotifera</taxon>
        <taxon>Eurotatoria</taxon>
        <taxon>Bdelloidea</taxon>
        <taxon>Philodinida</taxon>
        <taxon>Philodinidae</taxon>
        <taxon>Rotaria</taxon>
    </lineage>
</organism>
<evidence type="ECO:0000313" key="2">
    <source>
        <dbReference type="Proteomes" id="UP000663836"/>
    </source>
</evidence>
<dbReference type="EMBL" id="CAJOBD010057831">
    <property type="protein sequence ID" value="CAF4372828.1"/>
    <property type="molecule type" value="Genomic_DNA"/>
</dbReference>